<keyword evidence="5 9" id="KW-0472">Membrane</keyword>
<sequence>MFAIAYQAVYFIPQIQAILEFFVSDIFSEVDEEVRKDKSLQLWKKYGNFVIGGSILIVAATAAVVGWQNYRQSEATAQGDQFYEATVFLADKKFEDASAAFADLAENGNDGYRGLARLRQAEALMSAGKGAEALDVYDALAADSEVGKEFSSLARILAAYYLLDNGSTDDVRSRVEGLTEPGSVFFASAQEIVALSYLKDGNRDEARRLLSALKEDAAAPQGVKARAEEVLKAIAEG</sequence>
<organism evidence="11 12">
    <name type="scientific">Sneathiella chinensis</name>
    <dbReference type="NCBI Taxonomy" id="349750"/>
    <lineage>
        <taxon>Bacteria</taxon>
        <taxon>Pseudomonadati</taxon>
        <taxon>Pseudomonadota</taxon>
        <taxon>Alphaproteobacteria</taxon>
        <taxon>Sneathiellales</taxon>
        <taxon>Sneathiellaceae</taxon>
        <taxon>Sneathiella</taxon>
    </lineage>
</organism>
<reference evidence="11" key="1">
    <citation type="journal article" date="2014" name="Int. J. Syst. Evol. Microbiol.">
        <title>Complete genome of a new Firmicutes species belonging to the dominant human colonic microbiota ('Ruminococcus bicirculans') reveals two chromosomes and a selective capacity to utilize plant glucans.</title>
        <authorList>
            <consortium name="NISC Comparative Sequencing Program"/>
            <person name="Wegmann U."/>
            <person name="Louis P."/>
            <person name="Goesmann A."/>
            <person name="Henrissat B."/>
            <person name="Duncan S.H."/>
            <person name="Flint H.J."/>
        </authorList>
    </citation>
    <scope>NUCLEOTIDE SEQUENCE</scope>
    <source>
        <strain evidence="11">NBRC 103408</strain>
    </source>
</reference>
<evidence type="ECO:0000256" key="2">
    <source>
        <dbReference type="ARBA" id="ARBA00022475"/>
    </source>
</evidence>
<proteinExistence type="inferred from homology"/>
<evidence type="ECO:0000256" key="9">
    <source>
        <dbReference type="SAM" id="Phobius"/>
    </source>
</evidence>
<evidence type="ECO:0000256" key="1">
    <source>
        <dbReference type="ARBA" id="ARBA00004401"/>
    </source>
</evidence>
<protein>
    <recommendedName>
        <fullName evidence="8">Ancillary SecYEG translocon subunit</fullName>
    </recommendedName>
</protein>
<dbReference type="Pfam" id="PF09976">
    <property type="entry name" value="TPR_21"/>
    <property type="match status" value="1"/>
</dbReference>
<evidence type="ECO:0000256" key="3">
    <source>
        <dbReference type="ARBA" id="ARBA00022692"/>
    </source>
</evidence>
<keyword evidence="4 9" id="KW-1133">Transmembrane helix</keyword>
<evidence type="ECO:0000256" key="8">
    <source>
        <dbReference type="ARBA" id="ARBA00024235"/>
    </source>
</evidence>
<comment type="caution">
    <text evidence="11">The sequence shown here is derived from an EMBL/GenBank/DDBJ whole genome shotgun (WGS) entry which is preliminary data.</text>
</comment>
<dbReference type="PANTHER" id="PTHR38035:SF1">
    <property type="entry name" value="ANCILLARY SECYEG TRANSLOCON SUBUNIT"/>
    <property type="match status" value="1"/>
</dbReference>
<evidence type="ECO:0000259" key="10">
    <source>
        <dbReference type="Pfam" id="PF09976"/>
    </source>
</evidence>
<evidence type="ECO:0000313" key="11">
    <source>
        <dbReference type="EMBL" id="GLQ07596.1"/>
    </source>
</evidence>
<comment type="similarity">
    <text evidence="7">Belongs to the YfgM family.</text>
</comment>
<dbReference type="EMBL" id="BSNF01000008">
    <property type="protein sequence ID" value="GLQ07596.1"/>
    <property type="molecule type" value="Genomic_DNA"/>
</dbReference>
<gene>
    <name evidence="11" type="ORF">GCM10007924_28170</name>
</gene>
<evidence type="ECO:0000256" key="7">
    <source>
        <dbReference type="ARBA" id="ARBA00024197"/>
    </source>
</evidence>
<keyword evidence="6" id="KW-0143">Chaperone</keyword>
<dbReference type="PANTHER" id="PTHR38035">
    <property type="entry name" value="UPF0070 PROTEIN YFGM"/>
    <property type="match status" value="1"/>
</dbReference>
<feature type="domain" description="Ancillary SecYEG translocon subunit/Cell division coordinator CpoB TPR" evidence="10">
    <location>
        <begin position="42"/>
        <end position="208"/>
    </location>
</feature>
<dbReference type="InterPro" id="IPR018704">
    <property type="entry name" value="SecYEG/CpoB_TPR"/>
</dbReference>
<name>A0ABQ5U863_9PROT</name>
<dbReference type="Proteomes" id="UP001161409">
    <property type="component" value="Unassembled WGS sequence"/>
</dbReference>
<dbReference type="Gene3D" id="1.25.40.10">
    <property type="entry name" value="Tetratricopeptide repeat domain"/>
    <property type="match status" value="1"/>
</dbReference>
<feature type="transmembrane region" description="Helical" evidence="9">
    <location>
        <begin position="46"/>
        <end position="67"/>
    </location>
</feature>
<reference evidence="11" key="2">
    <citation type="submission" date="2023-01" db="EMBL/GenBank/DDBJ databases">
        <title>Draft genome sequence of Sneathiella chinensis strain NBRC 103408.</title>
        <authorList>
            <person name="Sun Q."/>
            <person name="Mori K."/>
        </authorList>
    </citation>
    <scope>NUCLEOTIDE SEQUENCE</scope>
    <source>
        <strain evidence="11">NBRC 103408</strain>
    </source>
</reference>
<keyword evidence="3 9" id="KW-0812">Transmembrane</keyword>
<keyword evidence="12" id="KW-1185">Reference proteome</keyword>
<evidence type="ECO:0000256" key="4">
    <source>
        <dbReference type="ARBA" id="ARBA00022989"/>
    </source>
</evidence>
<dbReference type="InterPro" id="IPR026039">
    <property type="entry name" value="YfgM"/>
</dbReference>
<accession>A0ABQ5U863</accession>
<keyword evidence="2" id="KW-1003">Cell membrane</keyword>
<evidence type="ECO:0000256" key="5">
    <source>
        <dbReference type="ARBA" id="ARBA00023136"/>
    </source>
</evidence>
<evidence type="ECO:0000313" key="12">
    <source>
        <dbReference type="Proteomes" id="UP001161409"/>
    </source>
</evidence>
<evidence type="ECO:0000256" key="6">
    <source>
        <dbReference type="ARBA" id="ARBA00023186"/>
    </source>
</evidence>
<comment type="subcellular location">
    <subcellularLocation>
        <location evidence="1">Cell membrane</location>
        <topology evidence="1">Single-pass type II membrane protein</topology>
    </subcellularLocation>
</comment>
<dbReference type="InterPro" id="IPR011990">
    <property type="entry name" value="TPR-like_helical_dom_sf"/>
</dbReference>